<keyword evidence="5 7" id="KW-1133">Transmembrane helix</keyword>
<name>M0MM40_9EURY</name>
<dbReference type="InterPro" id="IPR035906">
    <property type="entry name" value="MetI-like_sf"/>
</dbReference>
<feature type="transmembrane region" description="Helical" evidence="7">
    <location>
        <begin position="156"/>
        <end position="174"/>
    </location>
</feature>
<feature type="transmembrane region" description="Helical" evidence="7">
    <location>
        <begin position="54"/>
        <end position="71"/>
    </location>
</feature>
<protein>
    <submittedName>
        <fullName evidence="9">ABC transporter permease</fullName>
    </submittedName>
</protein>
<keyword evidence="3" id="KW-1003">Cell membrane</keyword>
<dbReference type="CDD" id="cd06261">
    <property type="entry name" value="TM_PBP2"/>
    <property type="match status" value="1"/>
</dbReference>
<evidence type="ECO:0000256" key="1">
    <source>
        <dbReference type="ARBA" id="ARBA00004651"/>
    </source>
</evidence>
<comment type="subcellular location">
    <subcellularLocation>
        <location evidence="1 7">Cell membrane</location>
        <topology evidence="1 7">Multi-pass membrane protein</topology>
    </subcellularLocation>
</comment>
<evidence type="ECO:0000259" key="8">
    <source>
        <dbReference type="PROSITE" id="PS50928"/>
    </source>
</evidence>
<dbReference type="PATRIC" id="fig|1227455.4.peg.749"/>
<dbReference type="PANTHER" id="PTHR30151">
    <property type="entry name" value="ALKANE SULFONATE ABC TRANSPORTER-RELATED, MEMBRANE SUBUNIT"/>
    <property type="match status" value="1"/>
</dbReference>
<dbReference type="GO" id="GO:0005886">
    <property type="term" value="C:plasma membrane"/>
    <property type="evidence" value="ECO:0007669"/>
    <property type="project" value="UniProtKB-SubCell"/>
</dbReference>
<dbReference type="Gene3D" id="1.10.3720.10">
    <property type="entry name" value="MetI-like"/>
    <property type="match status" value="1"/>
</dbReference>
<feature type="transmembrane region" description="Helical" evidence="7">
    <location>
        <begin position="221"/>
        <end position="240"/>
    </location>
</feature>
<evidence type="ECO:0000256" key="7">
    <source>
        <dbReference type="RuleBase" id="RU363032"/>
    </source>
</evidence>
<dbReference type="InParanoid" id="M0MM40"/>
<organism evidence="9 10">
    <name type="scientific">Halococcus saccharolyticus DSM 5350</name>
    <dbReference type="NCBI Taxonomy" id="1227455"/>
    <lineage>
        <taxon>Archaea</taxon>
        <taxon>Methanobacteriati</taxon>
        <taxon>Methanobacteriota</taxon>
        <taxon>Stenosarchaea group</taxon>
        <taxon>Halobacteria</taxon>
        <taxon>Halobacteriales</taxon>
        <taxon>Halococcaceae</taxon>
        <taxon>Halococcus</taxon>
    </lineage>
</organism>
<dbReference type="Proteomes" id="UP000011669">
    <property type="component" value="Unassembled WGS sequence"/>
</dbReference>
<keyword evidence="6 7" id="KW-0472">Membrane</keyword>
<comment type="caution">
    <text evidence="9">The sequence shown here is derived from an EMBL/GenBank/DDBJ whole genome shotgun (WGS) entry which is preliminary data.</text>
</comment>
<dbReference type="Pfam" id="PF00528">
    <property type="entry name" value="BPD_transp_1"/>
    <property type="match status" value="1"/>
</dbReference>
<dbReference type="PANTHER" id="PTHR30151:SF0">
    <property type="entry name" value="ABC TRANSPORTER PERMEASE PROTEIN MJ0413-RELATED"/>
    <property type="match status" value="1"/>
</dbReference>
<dbReference type="AlphaFoldDB" id="M0MM40"/>
<dbReference type="STRING" id="1227455.C449_03681"/>
<evidence type="ECO:0000256" key="5">
    <source>
        <dbReference type="ARBA" id="ARBA00022989"/>
    </source>
</evidence>
<evidence type="ECO:0000256" key="6">
    <source>
        <dbReference type="ARBA" id="ARBA00023136"/>
    </source>
</evidence>
<keyword evidence="4 7" id="KW-0812">Transmembrane</keyword>
<evidence type="ECO:0000256" key="4">
    <source>
        <dbReference type="ARBA" id="ARBA00022692"/>
    </source>
</evidence>
<feature type="transmembrane region" description="Helical" evidence="7">
    <location>
        <begin position="180"/>
        <end position="200"/>
    </location>
</feature>
<dbReference type="EMBL" id="AOMD01000012">
    <property type="protein sequence ID" value="EMA46736.1"/>
    <property type="molecule type" value="Genomic_DNA"/>
</dbReference>
<evidence type="ECO:0000256" key="3">
    <source>
        <dbReference type="ARBA" id="ARBA00022475"/>
    </source>
</evidence>
<reference evidence="9 10" key="1">
    <citation type="journal article" date="2014" name="PLoS Genet.">
        <title>Phylogenetically driven sequencing of extremely halophilic archaea reveals strategies for static and dynamic osmo-response.</title>
        <authorList>
            <person name="Becker E.A."/>
            <person name="Seitzer P.M."/>
            <person name="Tritt A."/>
            <person name="Larsen D."/>
            <person name="Krusor M."/>
            <person name="Yao A.I."/>
            <person name="Wu D."/>
            <person name="Madern D."/>
            <person name="Eisen J.A."/>
            <person name="Darling A.E."/>
            <person name="Facciotti M.T."/>
        </authorList>
    </citation>
    <scope>NUCLEOTIDE SEQUENCE [LARGE SCALE GENOMIC DNA]</scope>
    <source>
        <strain evidence="9 10">DSM 5350</strain>
    </source>
</reference>
<gene>
    <name evidence="9" type="ORF">C449_03681</name>
</gene>
<dbReference type="InterPro" id="IPR000515">
    <property type="entry name" value="MetI-like"/>
</dbReference>
<evidence type="ECO:0000313" key="9">
    <source>
        <dbReference type="EMBL" id="EMA46736.1"/>
    </source>
</evidence>
<dbReference type="SUPFAM" id="SSF161098">
    <property type="entry name" value="MetI-like"/>
    <property type="match status" value="1"/>
</dbReference>
<feature type="transmembrane region" description="Helical" evidence="7">
    <location>
        <begin position="276"/>
        <end position="295"/>
    </location>
</feature>
<proteinExistence type="inferred from homology"/>
<accession>M0MM40</accession>
<feature type="transmembrane region" description="Helical" evidence="7">
    <location>
        <begin position="246"/>
        <end position="264"/>
    </location>
</feature>
<sequence length="312" mass="33557">MVAAIGRQRLGRDQRLGDRQRVREWTMSTRSVSERISDQFGESLPSPTRGVRKLLSLVGFVAVWWLCYRFGVLNFDHFVSPVTTLVEFAGALAGQPLTEGGDTIYLHAVYSAARVAIGVGLAAVLAIPTGLVVGTSQRWGNLLYPALEAFRPIPPIAWLPIAIIVFPTLALGSISVPLPALFVVFVGAFFPIFTNTIEGARNIEVEYRRAAESLGASSGDVFRHVVLPATLPSIITGLSLGVGLGWITVVAAELLTGGPGLGYIIMQGSRLLQNQIVVIGMLAVGALGYASSLLVEHLGYWLMPWSTMEETQ</sequence>
<keyword evidence="10" id="KW-1185">Reference proteome</keyword>
<feature type="domain" description="ABC transmembrane type-1" evidence="8">
    <location>
        <begin position="108"/>
        <end position="295"/>
    </location>
</feature>
<keyword evidence="2 7" id="KW-0813">Transport</keyword>
<dbReference type="PROSITE" id="PS50928">
    <property type="entry name" value="ABC_TM1"/>
    <property type="match status" value="1"/>
</dbReference>
<dbReference type="FunCoup" id="M0MM40">
    <property type="interactions" value="13"/>
</dbReference>
<evidence type="ECO:0000256" key="2">
    <source>
        <dbReference type="ARBA" id="ARBA00022448"/>
    </source>
</evidence>
<comment type="similarity">
    <text evidence="7">Belongs to the binding-protein-dependent transport system permease family.</text>
</comment>
<dbReference type="GO" id="GO:0055085">
    <property type="term" value="P:transmembrane transport"/>
    <property type="evidence" value="ECO:0007669"/>
    <property type="project" value="InterPro"/>
</dbReference>
<feature type="transmembrane region" description="Helical" evidence="7">
    <location>
        <begin position="115"/>
        <end position="135"/>
    </location>
</feature>
<evidence type="ECO:0000313" key="10">
    <source>
        <dbReference type="Proteomes" id="UP000011669"/>
    </source>
</evidence>